<evidence type="ECO:0000256" key="3">
    <source>
        <dbReference type="ARBA" id="ARBA00022691"/>
    </source>
</evidence>
<dbReference type="Proteomes" id="UP000007014">
    <property type="component" value="Chromosome 13"/>
</dbReference>
<protein>
    <recommendedName>
        <fullName evidence="4">S-adenosylmethionine-dependent methyltransferase domain-containing protein</fullName>
    </recommendedName>
</protein>
<gene>
    <name evidence="5" type="ORF">CYME_CMM194C</name>
</gene>
<proteinExistence type="predicted"/>
<keyword evidence="3" id="KW-0949">S-adenosyl-L-methionine</keyword>
<sequence>MDDESGRLPQCAVTCTALRTRSFSTRAVQVSGGSGVAFVTVRLLERIPGRRTLLGSRTTLERVVHVHRTCPERARNQSALWIMPACIAARSRFCSSTLQLQSRRQVPLTRPACRSLAGGTFRKSWICSVSNRECESHGTTSAPNVPTVYVRSEKAHLFARQVRPLIFGRAIVVPTTRPNGTYEALQPRTDDLVCVRLATSGLEGQGGRTDTPGPVLGYGFYNPDSMYRVRLIWQNRLDGDSVPLLKYPDGSYRVDLLRVLTRLFTAAWRLRERLGLVGSAHAACRLINGEGDRVSGLCIDLYARYLVVQSSARWVEHHRPVIEQALRNVTKNAYELVWRSNSDRLRQDGFVMSDDPSRATAPGAASTMTRRASSTAATWITEHGLMYEVDIMHGQKTGHYCDQRDNRLFIRHLVQEASIQRVLDLCTYTGGFALNAVLGGALHVTAVDSSGQALMQAHRNAERNQVSSRLILDKEPGIPGESPPTLWLVRDDVQRFCERLESHIEHHPESTQRYDLVVLDPPKLAPTVESLPRARHRYRKMNAAALRLVRSSGFLFTCTCSASMTQSGQFSAVLMEAALDAGRRITILAERGAALDHVVSPAAPEGRYLTAMLLAVE</sequence>
<keyword evidence="6" id="KW-1185">Reference proteome</keyword>
<reference evidence="5 6" key="2">
    <citation type="journal article" date="2007" name="BMC Biol.">
        <title>A 100%-complete sequence reveals unusually simple genomic features in the hot-spring red alga Cyanidioschyzon merolae.</title>
        <authorList>
            <person name="Nozaki H."/>
            <person name="Takano H."/>
            <person name="Misumi O."/>
            <person name="Terasawa K."/>
            <person name="Matsuzaki M."/>
            <person name="Maruyama S."/>
            <person name="Nishida K."/>
            <person name="Yagisawa F."/>
            <person name="Yoshida Y."/>
            <person name="Fujiwara T."/>
            <person name="Takio S."/>
            <person name="Tamura K."/>
            <person name="Chung S.J."/>
            <person name="Nakamura S."/>
            <person name="Kuroiwa H."/>
            <person name="Tanaka K."/>
            <person name="Sato N."/>
            <person name="Kuroiwa T."/>
        </authorList>
    </citation>
    <scope>NUCLEOTIDE SEQUENCE [LARGE SCALE GENOMIC DNA]</scope>
    <source>
        <strain evidence="5 6">10D</strain>
    </source>
</reference>
<dbReference type="InterPro" id="IPR019614">
    <property type="entry name" value="SAM-dep_methyl-trfase"/>
</dbReference>
<dbReference type="Gene3D" id="3.40.50.150">
    <property type="entry name" value="Vaccinia Virus protein VP39"/>
    <property type="match status" value="1"/>
</dbReference>
<dbReference type="eggNOG" id="ENOG502QS1I">
    <property type="taxonomic scope" value="Eukaryota"/>
</dbReference>
<dbReference type="InterPro" id="IPR029063">
    <property type="entry name" value="SAM-dependent_MTases_sf"/>
</dbReference>
<dbReference type="Gramene" id="CMM194CT">
    <property type="protein sequence ID" value="CMM194CT"/>
    <property type="gene ID" value="CMM194C"/>
</dbReference>
<dbReference type="GO" id="GO:0008168">
    <property type="term" value="F:methyltransferase activity"/>
    <property type="evidence" value="ECO:0007669"/>
    <property type="project" value="UniProtKB-KW"/>
</dbReference>
<dbReference type="STRING" id="280699.M1V5P8"/>
<evidence type="ECO:0000256" key="1">
    <source>
        <dbReference type="ARBA" id="ARBA00022603"/>
    </source>
</evidence>
<dbReference type="Pfam" id="PF10672">
    <property type="entry name" value="Methyltrans_SAM"/>
    <property type="match status" value="1"/>
</dbReference>
<dbReference type="RefSeq" id="XP_005537081.1">
    <property type="nucleotide sequence ID" value="XM_005537024.1"/>
</dbReference>
<dbReference type="GO" id="GO:0032259">
    <property type="term" value="P:methylation"/>
    <property type="evidence" value="ECO:0007669"/>
    <property type="project" value="UniProtKB-KW"/>
</dbReference>
<reference evidence="5 6" key="1">
    <citation type="journal article" date="2004" name="Nature">
        <title>Genome sequence of the ultrasmall unicellular red alga Cyanidioschyzon merolae 10D.</title>
        <authorList>
            <person name="Matsuzaki M."/>
            <person name="Misumi O."/>
            <person name="Shin-i T."/>
            <person name="Maruyama S."/>
            <person name="Takahara M."/>
            <person name="Miyagishima S."/>
            <person name="Mori T."/>
            <person name="Nishida K."/>
            <person name="Yagisawa F."/>
            <person name="Nishida K."/>
            <person name="Yoshida Y."/>
            <person name="Nishimura Y."/>
            <person name="Nakao S."/>
            <person name="Kobayashi T."/>
            <person name="Momoyama Y."/>
            <person name="Higashiyama T."/>
            <person name="Minoda A."/>
            <person name="Sano M."/>
            <person name="Nomoto H."/>
            <person name="Oishi K."/>
            <person name="Hayashi H."/>
            <person name="Ohta F."/>
            <person name="Nishizaka S."/>
            <person name="Haga S."/>
            <person name="Miura S."/>
            <person name="Morishita T."/>
            <person name="Kabeya Y."/>
            <person name="Terasawa K."/>
            <person name="Suzuki Y."/>
            <person name="Ishii Y."/>
            <person name="Asakawa S."/>
            <person name="Takano H."/>
            <person name="Ohta N."/>
            <person name="Kuroiwa H."/>
            <person name="Tanaka K."/>
            <person name="Shimizu N."/>
            <person name="Sugano S."/>
            <person name="Sato N."/>
            <person name="Nozaki H."/>
            <person name="Ogasawara N."/>
            <person name="Kohara Y."/>
            <person name="Kuroiwa T."/>
        </authorList>
    </citation>
    <scope>NUCLEOTIDE SEQUENCE [LARGE SCALE GENOMIC DNA]</scope>
    <source>
        <strain evidence="5 6">10D</strain>
    </source>
</reference>
<keyword evidence="2" id="KW-0808">Transferase</keyword>
<name>M1V5P8_CYAM1</name>
<organism evidence="5 6">
    <name type="scientific">Cyanidioschyzon merolae (strain NIES-3377 / 10D)</name>
    <name type="common">Unicellular red alga</name>
    <dbReference type="NCBI Taxonomy" id="280699"/>
    <lineage>
        <taxon>Eukaryota</taxon>
        <taxon>Rhodophyta</taxon>
        <taxon>Bangiophyceae</taxon>
        <taxon>Cyanidiales</taxon>
        <taxon>Cyanidiaceae</taxon>
        <taxon>Cyanidioschyzon</taxon>
    </lineage>
</organism>
<dbReference type="SUPFAM" id="SSF53335">
    <property type="entry name" value="S-adenosyl-L-methionine-dependent methyltransferases"/>
    <property type="match status" value="1"/>
</dbReference>
<keyword evidence="1" id="KW-0489">Methyltransferase</keyword>
<dbReference type="GeneID" id="16994924"/>
<evidence type="ECO:0000256" key="2">
    <source>
        <dbReference type="ARBA" id="ARBA00022679"/>
    </source>
</evidence>
<feature type="domain" description="S-adenosylmethionine-dependent methyltransferase" evidence="4">
    <location>
        <begin position="377"/>
        <end position="461"/>
    </location>
</feature>
<dbReference type="OrthoDB" id="269872at2759"/>
<dbReference type="AlphaFoldDB" id="M1V5P8"/>
<dbReference type="Gene3D" id="3.30.750.80">
    <property type="entry name" value="RNA methyltransferase domain (HRMD) like"/>
    <property type="match status" value="1"/>
</dbReference>
<dbReference type="OMA" id="HETTHPN"/>
<dbReference type="CDD" id="cd11572">
    <property type="entry name" value="RlmI_M_like"/>
    <property type="match status" value="1"/>
</dbReference>
<dbReference type="PANTHER" id="PTHR42873">
    <property type="entry name" value="RIBOSOMAL RNA LARGE SUBUNIT METHYLTRANSFERASE"/>
    <property type="match status" value="1"/>
</dbReference>
<accession>M1V5P8</accession>
<evidence type="ECO:0000313" key="6">
    <source>
        <dbReference type="Proteomes" id="UP000007014"/>
    </source>
</evidence>
<dbReference type="CDD" id="cd02440">
    <property type="entry name" value="AdoMet_MTases"/>
    <property type="match status" value="1"/>
</dbReference>
<dbReference type="HOGENOM" id="CLU_014042_0_2_1"/>
<evidence type="ECO:0000259" key="4">
    <source>
        <dbReference type="Pfam" id="PF10672"/>
    </source>
</evidence>
<evidence type="ECO:0000313" key="5">
    <source>
        <dbReference type="EMBL" id="BAM81045.1"/>
    </source>
</evidence>
<dbReference type="EMBL" id="AP006495">
    <property type="protein sequence ID" value="BAM81045.1"/>
    <property type="molecule type" value="Genomic_DNA"/>
</dbReference>
<dbReference type="KEGG" id="cme:CYME_CMM194C"/>
<dbReference type="PANTHER" id="PTHR42873:SF1">
    <property type="entry name" value="S-ADENOSYLMETHIONINE-DEPENDENT METHYLTRANSFERASE DOMAIN-CONTAINING PROTEIN"/>
    <property type="match status" value="1"/>
</dbReference>